<evidence type="ECO:0000256" key="4">
    <source>
        <dbReference type="ARBA" id="ARBA00022692"/>
    </source>
</evidence>
<dbReference type="EMBL" id="FQYT01000019">
    <property type="protein sequence ID" value="SHJ37932.1"/>
    <property type="molecule type" value="Genomic_DNA"/>
</dbReference>
<keyword evidence="5 8" id="KW-1133">Transmembrane helix</keyword>
<gene>
    <name evidence="10" type="ORF">SAMN02745691_01853</name>
</gene>
<feature type="transmembrane region" description="Helical" evidence="8">
    <location>
        <begin position="41"/>
        <end position="60"/>
    </location>
</feature>
<evidence type="ECO:0000313" key="10">
    <source>
        <dbReference type="EMBL" id="SHJ37932.1"/>
    </source>
</evidence>
<dbReference type="AlphaFoldDB" id="A0A1M6IU30"/>
<evidence type="ECO:0000256" key="5">
    <source>
        <dbReference type="ARBA" id="ARBA00022989"/>
    </source>
</evidence>
<evidence type="ECO:0000259" key="9">
    <source>
        <dbReference type="Pfam" id="PF00892"/>
    </source>
</evidence>
<dbReference type="PANTHER" id="PTHR42920">
    <property type="entry name" value="OS03G0707200 PROTEIN-RELATED"/>
    <property type="match status" value="1"/>
</dbReference>
<evidence type="ECO:0000256" key="3">
    <source>
        <dbReference type="ARBA" id="ARBA00022475"/>
    </source>
</evidence>
<feature type="transmembrane region" description="Helical" evidence="8">
    <location>
        <begin position="275"/>
        <end position="293"/>
    </location>
</feature>
<evidence type="ECO:0000256" key="1">
    <source>
        <dbReference type="ARBA" id="ARBA00004651"/>
    </source>
</evidence>
<dbReference type="Proteomes" id="UP000184342">
    <property type="component" value="Unassembled WGS sequence"/>
</dbReference>
<evidence type="ECO:0000256" key="2">
    <source>
        <dbReference type="ARBA" id="ARBA00007362"/>
    </source>
</evidence>
<keyword evidence="11" id="KW-1185">Reference proteome</keyword>
<feature type="domain" description="EamA" evidence="9">
    <location>
        <begin position="12"/>
        <end position="150"/>
    </location>
</feature>
<keyword evidence="6 8" id="KW-0472">Membrane</keyword>
<evidence type="ECO:0000313" key="11">
    <source>
        <dbReference type="Proteomes" id="UP000184342"/>
    </source>
</evidence>
<dbReference type="GO" id="GO:0005886">
    <property type="term" value="C:plasma membrane"/>
    <property type="evidence" value="ECO:0007669"/>
    <property type="project" value="UniProtKB-SubCell"/>
</dbReference>
<dbReference type="Pfam" id="PF00892">
    <property type="entry name" value="EamA"/>
    <property type="match status" value="2"/>
</dbReference>
<keyword evidence="3" id="KW-1003">Cell membrane</keyword>
<sequence>MEHQSVRSKKNMAIVCAISAAALYGISAPASKLLLREIPPALMAALLYLGAGIGMTAVNSMNRWNKAVKDEAKMTKKEMPYVSGMIILDIAAPIFFMMGLTMTNSANVALLNNFEVAATSVIALILFKESIGRQMWYAIGLITIASIILSFKDFSAFSFSSGSIFILIACICWGLENNCTRKLSMKDPVQIVIVKGFGSGIGSLIISLAIKEFSSNIAYILLALLLGFVAYGISIYLYISAQRELGAARTSAYYAASPFIGVLISWVVLREGISGSFLVALAIMLAGTAFSIAEDHRHMHTHMEETHEHRHSHDDSHHNHPHDPDAAGEHNHEHTHEAIGHRHEHLPDTHHRHVH</sequence>
<protein>
    <submittedName>
        <fullName evidence="10">Permease of the drug/metabolite transporter (DMT) superfamily</fullName>
    </submittedName>
</protein>
<feature type="region of interest" description="Disordered" evidence="7">
    <location>
        <begin position="302"/>
        <end position="355"/>
    </location>
</feature>
<keyword evidence="4 8" id="KW-0812">Transmembrane</keyword>
<evidence type="ECO:0000256" key="7">
    <source>
        <dbReference type="SAM" id="MobiDB-lite"/>
    </source>
</evidence>
<dbReference type="PANTHER" id="PTHR42920:SF11">
    <property type="entry name" value="INNER MEMBRANE PROTEIN YTFF"/>
    <property type="match status" value="1"/>
</dbReference>
<feature type="domain" description="EamA" evidence="9">
    <location>
        <begin position="161"/>
        <end position="291"/>
    </location>
</feature>
<comment type="subcellular location">
    <subcellularLocation>
        <location evidence="1">Cell membrane</location>
        <topology evidence="1">Multi-pass membrane protein</topology>
    </subcellularLocation>
</comment>
<dbReference type="InterPro" id="IPR037185">
    <property type="entry name" value="EmrE-like"/>
</dbReference>
<feature type="transmembrane region" description="Helical" evidence="8">
    <location>
        <begin position="216"/>
        <end position="239"/>
    </location>
</feature>
<reference evidence="10 11" key="1">
    <citation type="submission" date="2016-11" db="EMBL/GenBank/DDBJ databases">
        <authorList>
            <person name="Jaros S."/>
            <person name="Januszkiewicz K."/>
            <person name="Wedrychowicz H."/>
        </authorList>
    </citation>
    <scope>NUCLEOTIDE SEQUENCE [LARGE SCALE GENOMIC DNA]</scope>
    <source>
        <strain evidence="10 11">DSM 15970</strain>
    </source>
</reference>
<dbReference type="InterPro" id="IPR000620">
    <property type="entry name" value="EamA_dom"/>
</dbReference>
<feature type="transmembrane region" description="Helical" evidence="8">
    <location>
        <begin position="134"/>
        <end position="151"/>
    </location>
</feature>
<organism evidence="10 11">
    <name type="scientific">Parasporobacterium paucivorans DSM 15970</name>
    <dbReference type="NCBI Taxonomy" id="1122934"/>
    <lineage>
        <taxon>Bacteria</taxon>
        <taxon>Bacillati</taxon>
        <taxon>Bacillota</taxon>
        <taxon>Clostridia</taxon>
        <taxon>Lachnospirales</taxon>
        <taxon>Lachnospiraceae</taxon>
        <taxon>Parasporobacterium</taxon>
    </lineage>
</organism>
<feature type="transmembrane region" description="Helical" evidence="8">
    <location>
        <begin position="81"/>
        <end position="102"/>
    </location>
</feature>
<feature type="compositionally biased region" description="Basic and acidic residues" evidence="7">
    <location>
        <begin position="302"/>
        <end position="349"/>
    </location>
</feature>
<feature type="transmembrane region" description="Helical" evidence="8">
    <location>
        <begin position="108"/>
        <end position="127"/>
    </location>
</feature>
<feature type="transmembrane region" description="Helical" evidence="8">
    <location>
        <begin position="157"/>
        <end position="176"/>
    </location>
</feature>
<name>A0A1M6IU30_9FIRM</name>
<accession>A0A1M6IU30</accession>
<dbReference type="InterPro" id="IPR051258">
    <property type="entry name" value="Diverse_Substrate_Transporter"/>
</dbReference>
<dbReference type="STRING" id="1122934.SAMN02745691_01853"/>
<feature type="transmembrane region" description="Helical" evidence="8">
    <location>
        <begin position="251"/>
        <end position="269"/>
    </location>
</feature>
<proteinExistence type="inferred from homology"/>
<dbReference type="SUPFAM" id="SSF103481">
    <property type="entry name" value="Multidrug resistance efflux transporter EmrE"/>
    <property type="match status" value="2"/>
</dbReference>
<evidence type="ECO:0000256" key="8">
    <source>
        <dbReference type="SAM" id="Phobius"/>
    </source>
</evidence>
<feature type="transmembrane region" description="Helical" evidence="8">
    <location>
        <begin position="12"/>
        <end position="35"/>
    </location>
</feature>
<evidence type="ECO:0000256" key="6">
    <source>
        <dbReference type="ARBA" id="ARBA00023136"/>
    </source>
</evidence>
<comment type="similarity">
    <text evidence="2">Belongs to the EamA transporter family.</text>
</comment>
<feature type="transmembrane region" description="Helical" evidence="8">
    <location>
        <begin position="188"/>
        <end position="210"/>
    </location>
</feature>